<keyword evidence="2" id="KW-1185">Reference proteome</keyword>
<comment type="caution">
    <text evidence="1">The sequence shown here is derived from an EMBL/GenBank/DDBJ whole genome shotgun (WGS) entry which is preliminary data.</text>
</comment>
<reference evidence="1 2" key="1">
    <citation type="journal article" date="2019" name="Int. J. Syst. Evol. Microbiol.">
        <title>The Global Catalogue of Microorganisms (GCM) 10K type strain sequencing project: providing services to taxonomists for standard genome sequencing and annotation.</title>
        <authorList>
            <consortium name="The Broad Institute Genomics Platform"/>
            <consortium name="The Broad Institute Genome Sequencing Center for Infectious Disease"/>
            <person name="Wu L."/>
            <person name="Ma J."/>
        </authorList>
    </citation>
    <scope>NUCLEOTIDE SEQUENCE [LARGE SCALE GENOMIC DNA]</scope>
    <source>
        <strain evidence="1 2">JCM 16331</strain>
    </source>
</reference>
<dbReference type="EMBL" id="BMOQ01000009">
    <property type="protein sequence ID" value="GGN25415.1"/>
    <property type="molecule type" value="Genomic_DNA"/>
</dbReference>
<sequence>MSSQSGGGAEDDSSMNLPDSDEFWRLLLGRKYDNMSSSERTDENLLNEIYRRDGDIIDSVYGSKQGLLSELQSDDSDPETVLSTVWAESKWQQKSPGDRFEFEVPADVEEELERIPESNFVVDRLQRDLIVIWVRKQVSRPRESDQTVRSYLDDDWSPLFGRLIEPTLLEIRGQKRRQNQLGSEFAEEGTAQKVLKERADESVLDDLSKIFGEELESLDLVEVRFRQSKLPDGSQLTIRNSSGVQDDLQDDSINPTVVSPQIASKIAYLKFRDQRSDNIAKIKVERLNRGFSFEIQASYIDDEETEAIKEVIESKFNISFEKVYPYHLQYQTDFILHQILSGSNEAYDTYYDELEDHDQELIDPYLNYEEGNQFVCWGCRTEYDEEPGVCEECGNESFEPMDTLSIDHEEIFEDVLSQFSDIDTTVVSDERDVKLQGVHIEETEVGTSQYIRTLFRRTQDSGQGGLEATQDYRYEYFIHPLSSHKPQRIGQYLLNTVFVTYGTAFEQELESFGTINLIDLLRSDDPGGLLVEAVEKSHRGAQDRYRMRSKKAAKSLRQLQSKVDTGILEHYGSEDGPEDDFLDGYSAKKFERDVFHLLKSIFNFTERWGREGRKETDGCLIIPDGDQSYWVGGYDPKLTTDVRGYNIRSTEKDKVVYYVLEESNREYISDVLKRGDPIDAHIFVSDIFREGQFEPTVERVRDWFTLVEGDDTDLEVPIIFLRVEHLLDLYDIFESNYTFLREYSGVMETFRQEVISELSADGGYIEFDAESCARIKKRLIQELDTRNKDRDVQDYDE</sequence>
<accession>A0A830GEB8</accession>
<dbReference type="AlphaFoldDB" id="A0A830GEB8"/>
<gene>
    <name evidence="1" type="ORF">GCM10009021_29260</name>
</gene>
<dbReference type="Proteomes" id="UP000608850">
    <property type="component" value="Unassembled WGS sequence"/>
</dbReference>
<name>A0A830GEB8_9EURY</name>
<protein>
    <submittedName>
        <fullName evidence="1">Uncharacterized protein</fullName>
    </submittedName>
</protein>
<dbReference type="RefSeq" id="WP_188879930.1">
    <property type="nucleotide sequence ID" value="NZ_BMOQ01000009.1"/>
</dbReference>
<dbReference type="OrthoDB" id="346007at2157"/>
<evidence type="ECO:0000313" key="2">
    <source>
        <dbReference type="Proteomes" id="UP000608850"/>
    </source>
</evidence>
<proteinExistence type="predicted"/>
<organism evidence="1 2">
    <name type="scientific">Halarchaeum nitratireducens</name>
    <dbReference type="NCBI Taxonomy" id="489913"/>
    <lineage>
        <taxon>Archaea</taxon>
        <taxon>Methanobacteriati</taxon>
        <taxon>Methanobacteriota</taxon>
        <taxon>Stenosarchaea group</taxon>
        <taxon>Halobacteria</taxon>
        <taxon>Halobacteriales</taxon>
        <taxon>Halobacteriaceae</taxon>
    </lineage>
</organism>
<evidence type="ECO:0000313" key="1">
    <source>
        <dbReference type="EMBL" id="GGN25415.1"/>
    </source>
</evidence>